<dbReference type="EMBL" id="CP002482">
    <property type="protein sequence ID" value="ADW71181.1"/>
    <property type="molecule type" value="Genomic_DNA"/>
</dbReference>
<sequence>MLKPGPALKVSVHLNEDIDSPGGFLHDAVLSLLQDHFIAGATVYRPYAGFGSHGRLHVYGAGSVRGEHLPVLILFVDEEERVRALLPQLLELVTDGMVEMHYTEVLKAAATPAKVVY</sequence>
<dbReference type="HOGENOM" id="CLU_146749_0_1_0"/>
<evidence type="ECO:0000313" key="2">
    <source>
        <dbReference type="EMBL" id="ADW71181.1"/>
    </source>
</evidence>
<dbReference type="SUPFAM" id="SSF54913">
    <property type="entry name" value="GlnB-like"/>
    <property type="match status" value="1"/>
</dbReference>
<dbReference type="Proteomes" id="UP000000343">
    <property type="component" value="Plasmid pACIX902"/>
</dbReference>
<evidence type="ECO:0000256" key="1">
    <source>
        <dbReference type="ARBA" id="ARBA00010554"/>
    </source>
</evidence>
<keyword evidence="3" id="KW-1185">Reference proteome</keyword>
<dbReference type="InterPro" id="IPR011322">
    <property type="entry name" value="N-reg_PII-like_a/b"/>
</dbReference>
<dbReference type="OrthoDB" id="9795599at2"/>
<keyword evidence="2" id="KW-0614">Plasmid</keyword>
<dbReference type="AlphaFoldDB" id="E8X6N1"/>
<dbReference type="Pfam" id="PF02641">
    <property type="entry name" value="DUF190"/>
    <property type="match status" value="1"/>
</dbReference>
<dbReference type="InterPro" id="IPR015867">
    <property type="entry name" value="N-reg_PII/ATP_PRibTrfase_C"/>
</dbReference>
<reference evidence="3" key="1">
    <citation type="submission" date="2011-01" db="EMBL/GenBank/DDBJ databases">
        <title>Complete sequence of plasmid2 of Acidobacterium sp. MP5ACTX9.</title>
        <authorList>
            <consortium name="US DOE Joint Genome Institute"/>
            <person name="Lucas S."/>
            <person name="Copeland A."/>
            <person name="Lapidus A."/>
            <person name="Cheng J.-F."/>
            <person name="Goodwin L."/>
            <person name="Pitluck S."/>
            <person name="Teshima H."/>
            <person name="Detter J.C."/>
            <person name="Han C."/>
            <person name="Tapia R."/>
            <person name="Land M."/>
            <person name="Hauser L."/>
            <person name="Kyrpides N."/>
            <person name="Ivanova N."/>
            <person name="Ovchinnikova G."/>
            <person name="Pagani I."/>
            <person name="Rawat S.R."/>
            <person name="Mannisto M."/>
            <person name="Haggblom M.M."/>
            <person name="Woyke T."/>
        </authorList>
    </citation>
    <scope>NUCLEOTIDE SEQUENCE [LARGE SCALE GENOMIC DNA]</scope>
    <source>
        <strain evidence="3">MP5ACTX9</strain>
        <plasmid evidence="3">Plasmid pACIX902</plasmid>
    </source>
</reference>
<gene>
    <name evidence="2" type="ordered locus">AciX9_3905</name>
</gene>
<dbReference type="PANTHER" id="PTHR35983">
    <property type="entry name" value="UPF0166 PROTEIN TM_0021"/>
    <property type="match status" value="1"/>
</dbReference>
<name>E8X6N1_GRATM</name>
<dbReference type="KEGG" id="acm:AciX9_3905"/>
<proteinExistence type="inferred from homology"/>
<geneLocation type="plasmid" evidence="2 3">
    <name>pACIX902</name>
</geneLocation>
<dbReference type="InterPro" id="IPR003793">
    <property type="entry name" value="UPF0166"/>
</dbReference>
<dbReference type="RefSeq" id="WP_013582199.1">
    <property type="nucleotide sequence ID" value="NC_015065.1"/>
</dbReference>
<evidence type="ECO:0000313" key="3">
    <source>
        <dbReference type="Proteomes" id="UP000000343"/>
    </source>
</evidence>
<protein>
    <submittedName>
        <fullName evidence="2">Uncharacterized protein</fullName>
    </submittedName>
</protein>
<dbReference type="PANTHER" id="PTHR35983:SF1">
    <property type="entry name" value="UPF0166 PROTEIN TM_0021"/>
    <property type="match status" value="1"/>
</dbReference>
<organism evidence="3">
    <name type="scientific">Granulicella tundricola (strain ATCC BAA-1859 / DSM 23138 / MP5ACTX9)</name>
    <dbReference type="NCBI Taxonomy" id="1198114"/>
    <lineage>
        <taxon>Bacteria</taxon>
        <taxon>Pseudomonadati</taxon>
        <taxon>Acidobacteriota</taxon>
        <taxon>Terriglobia</taxon>
        <taxon>Terriglobales</taxon>
        <taxon>Acidobacteriaceae</taxon>
        <taxon>Granulicella</taxon>
    </lineage>
</organism>
<dbReference type="Gene3D" id="3.30.70.120">
    <property type="match status" value="1"/>
</dbReference>
<comment type="similarity">
    <text evidence="1">Belongs to the UPF0166 family.</text>
</comment>
<accession>E8X6N1</accession>